<evidence type="ECO:0000313" key="2">
    <source>
        <dbReference type="Proteomes" id="UP000184184"/>
    </source>
</evidence>
<protein>
    <submittedName>
        <fullName evidence="1">Uncharacterized protein</fullName>
    </submittedName>
</protein>
<dbReference type="STRING" id="1027249.SAMN05216179_0659"/>
<keyword evidence="2" id="KW-1185">Reference proteome</keyword>
<dbReference type="Pfam" id="PF22871">
    <property type="entry name" value="AimR"/>
    <property type="match status" value="1"/>
</dbReference>
<dbReference type="AlphaFoldDB" id="A0A1M7KD22"/>
<proteinExistence type="predicted"/>
<dbReference type="EMBL" id="FRCZ01000001">
    <property type="protein sequence ID" value="SHM63202.1"/>
    <property type="molecule type" value="Genomic_DNA"/>
</dbReference>
<name>A0A1M7KD22_9BACI</name>
<dbReference type="NCBIfam" id="NF038310">
    <property type="entry name" value="lysogeny_AimR"/>
    <property type="match status" value="1"/>
</dbReference>
<gene>
    <name evidence="1" type="ORF">SAMN05216179_0659</name>
</gene>
<dbReference type="OrthoDB" id="2692106at2"/>
<organism evidence="1 2">
    <name type="scientific">Gracilibacillus kekensis</name>
    <dbReference type="NCBI Taxonomy" id="1027249"/>
    <lineage>
        <taxon>Bacteria</taxon>
        <taxon>Bacillati</taxon>
        <taxon>Bacillota</taxon>
        <taxon>Bacilli</taxon>
        <taxon>Bacillales</taxon>
        <taxon>Bacillaceae</taxon>
        <taxon>Gracilibacillus</taxon>
    </lineage>
</organism>
<reference evidence="1 2" key="1">
    <citation type="submission" date="2016-11" db="EMBL/GenBank/DDBJ databases">
        <authorList>
            <person name="Jaros S."/>
            <person name="Januszkiewicz K."/>
            <person name="Wedrychowicz H."/>
        </authorList>
    </citation>
    <scope>NUCLEOTIDE SEQUENCE [LARGE SCALE GENOMIC DNA]</scope>
    <source>
        <strain evidence="1 2">CGMCC 1.10681</strain>
    </source>
</reference>
<accession>A0A1M7KD22</accession>
<dbReference type="InterPro" id="IPR047705">
    <property type="entry name" value="AimR-like"/>
</dbReference>
<evidence type="ECO:0000313" key="1">
    <source>
        <dbReference type="EMBL" id="SHM63202.1"/>
    </source>
</evidence>
<dbReference type="RefSeq" id="WP_073199599.1">
    <property type="nucleotide sequence ID" value="NZ_FRCZ01000001.1"/>
</dbReference>
<sequence>MKRNQIVSEFMANDTEMPLHVIYQQLRGQSHELKDMSEICLATENEENQRTAMEYLYVNGLFEELKVMIDKIKYATNRVNRKSARIYQIMYERKTIASTQIKPETPSKYIKAVNRIKIYEEDITVRILKDLVHIYGYFDMHHYGKIGTFNESIKRLLIQVKDPLLYELFESRLNETLFIYHWKRNELILSRKYGYQLLKKSNNLRKQIDIHNILAQGYLFDGYEQAMHHISVAIEMAQQLSYERATYGLKNYTLPFISAYYKKTEGISSQDSAEKAHIALAEGDTEKCIEILSDFEQLTPFQQYYLGQAKQDKYLLRTAYQRFIEERDDYFYARLPLEALNALDQ</sequence>
<dbReference type="Proteomes" id="UP000184184">
    <property type="component" value="Unassembled WGS sequence"/>
</dbReference>